<keyword evidence="2" id="KW-0547">Nucleotide-binding</keyword>
<dbReference type="Proteomes" id="UP000006045">
    <property type="component" value="Chromosome"/>
</dbReference>
<dbReference type="PROSITE" id="PS50110">
    <property type="entry name" value="RESPONSE_REGULATORY"/>
    <property type="match status" value="1"/>
</dbReference>
<dbReference type="Gene3D" id="3.40.50.2300">
    <property type="match status" value="1"/>
</dbReference>
<dbReference type="FunFam" id="3.40.50.2300:FF:000018">
    <property type="entry name" value="DNA-binding transcriptional regulator NtrC"/>
    <property type="match status" value="1"/>
</dbReference>
<dbReference type="EMBL" id="CM001561">
    <property type="protein sequence ID" value="EJZ57191.1"/>
    <property type="molecule type" value="Genomic_DNA"/>
</dbReference>
<dbReference type="AlphaFoldDB" id="A0A7U9CKW8"/>
<name>A0A7U9CKW8_PSEFL</name>
<dbReference type="Gene3D" id="3.40.50.300">
    <property type="entry name" value="P-loop containing nucleotide triphosphate hydrolases"/>
    <property type="match status" value="1"/>
</dbReference>
<evidence type="ECO:0000313" key="12">
    <source>
        <dbReference type="Proteomes" id="UP000006045"/>
    </source>
</evidence>
<dbReference type="InterPro" id="IPR001789">
    <property type="entry name" value="Sig_transdc_resp-reg_receiver"/>
</dbReference>
<dbReference type="PROSITE" id="PS00676">
    <property type="entry name" value="SIGMA54_INTERACT_2"/>
    <property type="match status" value="1"/>
</dbReference>
<dbReference type="GO" id="GO:0005524">
    <property type="term" value="F:ATP binding"/>
    <property type="evidence" value="ECO:0007669"/>
    <property type="project" value="UniProtKB-KW"/>
</dbReference>
<evidence type="ECO:0000259" key="10">
    <source>
        <dbReference type="PROSITE" id="PS50110"/>
    </source>
</evidence>
<dbReference type="PRINTS" id="PR01590">
    <property type="entry name" value="HTHFIS"/>
</dbReference>
<keyword evidence="5" id="KW-0805">Transcription regulation</keyword>
<feature type="domain" description="Response regulatory" evidence="10">
    <location>
        <begin position="4"/>
        <end position="118"/>
    </location>
</feature>
<dbReference type="SUPFAM" id="SSF46689">
    <property type="entry name" value="Homeodomain-like"/>
    <property type="match status" value="1"/>
</dbReference>
<accession>A0A7U9CKW8</accession>
<keyword evidence="3" id="KW-0067">ATP-binding</keyword>
<reference evidence="11 12" key="1">
    <citation type="submission" date="2012-08" db="EMBL/GenBank/DDBJ databases">
        <title>The genome of cave-isolated P. fluorescens strain R124 demonstrates phenotypic adaptation to the mineral environment.</title>
        <authorList>
            <person name="Barton M.D."/>
            <person name="Petronio M."/>
            <person name="Giarrizzo J.G."/>
            <person name="Bowling B.V."/>
            <person name="Barton H.A."/>
        </authorList>
    </citation>
    <scope>NUCLEOTIDE SEQUENCE [LARGE SCALE GENOMIC DNA]</scope>
    <source>
        <strain evidence="11 12">R124</strain>
    </source>
</reference>
<dbReference type="FunFam" id="3.40.50.300:FF:000006">
    <property type="entry name" value="DNA-binding transcriptional regulator NtrC"/>
    <property type="match status" value="1"/>
</dbReference>
<dbReference type="Gene3D" id="1.10.8.60">
    <property type="match status" value="1"/>
</dbReference>
<dbReference type="PROSITE" id="PS00675">
    <property type="entry name" value="SIGMA54_INTERACT_1"/>
    <property type="match status" value="1"/>
</dbReference>
<dbReference type="Pfam" id="PF02954">
    <property type="entry name" value="HTH_8"/>
    <property type="match status" value="1"/>
</dbReference>
<dbReference type="Pfam" id="PF25601">
    <property type="entry name" value="AAA_lid_14"/>
    <property type="match status" value="1"/>
</dbReference>
<feature type="modified residue" description="4-aspartylphosphate" evidence="8">
    <location>
        <position position="53"/>
    </location>
</feature>
<dbReference type="InterPro" id="IPR002078">
    <property type="entry name" value="Sigma_54_int"/>
</dbReference>
<keyword evidence="7" id="KW-0804">Transcription</keyword>
<dbReference type="InterPro" id="IPR027417">
    <property type="entry name" value="P-loop_NTPase"/>
</dbReference>
<evidence type="ECO:0000256" key="2">
    <source>
        <dbReference type="ARBA" id="ARBA00022741"/>
    </source>
</evidence>
<dbReference type="InterPro" id="IPR011006">
    <property type="entry name" value="CheY-like_superfamily"/>
</dbReference>
<dbReference type="PANTHER" id="PTHR32071">
    <property type="entry name" value="TRANSCRIPTIONAL REGULATORY PROTEIN"/>
    <property type="match status" value="1"/>
</dbReference>
<dbReference type="InterPro" id="IPR025662">
    <property type="entry name" value="Sigma_54_int_dom_ATP-bd_1"/>
</dbReference>
<evidence type="ECO:0000256" key="1">
    <source>
        <dbReference type="ARBA" id="ARBA00022553"/>
    </source>
</evidence>
<dbReference type="InterPro" id="IPR002197">
    <property type="entry name" value="HTH_Fis"/>
</dbReference>
<proteinExistence type="predicted"/>
<dbReference type="SUPFAM" id="SSF52172">
    <property type="entry name" value="CheY-like"/>
    <property type="match status" value="1"/>
</dbReference>
<dbReference type="PROSITE" id="PS50045">
    <property type="entry name" value="SIGMA54_INTERACT_4"/>
    <property type="match status" value="1"/>
</dbReference>
<dbReference type="Gene3D" id="1.10.10.60">
    <property type="entry name" value="Homeodomain-like"/>
    <property type="match status" value="1"/>
</dbReference>
<dbReference type="InterPro" id="IPR025943">
    <property type="entry name" value="Sigma_54_int_dom_ATP-bd_2"/>
</dbReference>
<dbReference type="CDD" id="cd00009">
    <property type="entry name" value="AAA"/>
    <property type="match status" value="1"/>
</dbReference>
<evidence type="ECO:0000256" key="7">
    <source>
        <dbReference type="ARBA" id="ARBA00023163"/>
    </source>
</evidence>
<evidence type="ECO:0000256" key="3">
    <source>
        <dbReference type="ARBA" id="ARBA00022840"/>
    </source>
</evidence>
<dbReference type="InterPro" id="IPR025944">
    <property type="entry name" value="Sigma_54_int_dom_CS"/>
</dbReference>
<evidence type="ECO:0000256" key="8">
    <source>
        <dbReference type="PROSITE-ProRule" id="PRU00169"/>
    </source>
</evidence>
<evidence type="ECO:0000313" key="11">
    <source>
        <dbReference type="EMBL" id="EJZ57191.1"/>
    </source>
</evidence>
<organism evidence="11 12">
    <name type="scientific">Pseudomonas fluorescens R124</name>
    <dbReference type="NCBI Taxonomy" id="743713"/>
    <lineage>
        <taxon>Bacteria</taxon>
        <taxon>Pseudomonadati</taxon>
        <taxon>Pseudomonadota</taxon>
        <taxon>Gammaproteobacteria</taxon>
        <taxon>Pseudomonadales</taxon>
        <taxon>Pseudomonadaceae</taxon>
        <taxon>Pseudomonas</taxon>
    </lineage>
</organism>
<dbReference type="Pfam" id="PF00072">
    <property type="entry name" value="Response_reg"/>
    <property type="match status" value="1"/>
</dbReference>
<dbReference type="RefSeq" id="WP_003222867.1">
    <property type="nucleotide sequence ID" value="NZ_CM001561.1"/>
</dbReference>
<dbReference type="PROSITE" id="PS00688">
    <property type="entry name" value="SIGMA54_INTERACT_3"/>
    <property type="match status" value="1"/>
</dbReference>
<dbReference type="Pfam" id="PF00158">
    <property type="entry name" value="Sigma54_activat"/>
    <property type="match status" value="1"/>
</dbReference>
<dbReference type="SUPFAM" id="SSF52540">
    <property type="entry name" value="P-loop containing nucleoside triphosphate hydrolases"/>
    <property type="match status" value="1"/>
</dbReference>
<dbReference type="OrthoDB" id="9804019at2"/>
<sequence>MGIKVLLVEDDRSLREALADTLLLAGHDYQAVGSAEEALQAVEREAFSLVVSDVNMPGMDGHQLLGLLRARQPQLPVLLMTAHGAVERAVDAMRQGAADYLVKPFEPKALLDLVSRHALGGVSVADGEGPVAVEPASAQLLELAARVARSDSTVLISGESGTGKEVLARYIHQQSHRASQPFIAINCAAIPDNMLEATLFGHEKGSFTGAIAAQAGKFEQADGGTILLDEISEMPLGLQAKLLRVLQEREVERVGARKPITLDIRVVATTNRDLAGEVAAGRFREDLFYRLSVFPLAWRPLRERTADILPLAERLLNKHVNKMKHAAAKLSPEAQACLTHYPWPGNVRELDNAIQRALILQQGGLIQPQDFCLTGAVTFSAAPAVVPVQPLVREIEVEAESAGALGDDLRRREFQMIIDTLRTERGRRKEAAEKLGISPRTLRYKLAQMRDAGMDVEGYLFAT</sequence>
<dbReference type="SMART" id="SM00448">
    <property type="entry name" value="REC"/>
    <property type="match status" value="1"/>
</dbReference>
<protein>
    <submittedName>
        <fullName evidence="11">Response regulator</fullName>
    </submittedName>
</protein>
<keyword evidence="6" id="KW-0238">DNA-binding</keyword>
<keyword evidence="4" id="KW-0902">Two-component regulatory system</keyword>
<dbReference type="InterPro" id="IPR058031">
    <property type="entry name" value="AAA_lid_NorR"/>
</dbReference>
<dbReference type="GO" id="GO:0043565">
    <property type="term" value="F:sequence-specific DNA binding"/>
    <property type="evidence" value="ECO:0007669"/>
    <property type="project" value="InterPro"/>
</dbReference>
<dbReference type="InterPro" id="IPR003593">
    <property type="entry name" value="AAA+_ATPase"/>
</dbReference>
<feature type="domain" description="Sigma-54 factor interaction" evidence="9">
    <location>
        <begin position="130"/>
        <end position="359"/>
    </location>
</feature>
<dbReference type="InterPro" id="IPR009057">
    <property type="entry name" value="Homeodomain-like_sf"/>
</dbReference>
<evidence type="ECO:0000256" key="6">
    <source>
        <dbReference type="ARBA" id="ARBA00023125"/>
    </source>
</evidence>
<dbReference type="PANTHER" id="PTHR32071:SF21">
    <property type="entry name" value="TRANSCRIPTIONAL REGULATORY PROTEIN FLGR"/>
    <property type="match status" value="1"/>
</dbReference>
<evidence type="ECO:0000259" key="9">
    <source>
        <dbReference type="PROSITE" id="PS50045"/>
    </source>
</evidence>
<gene>
    <name evidence="11" type="ORF">I1A_001506</name>
</gene>
<evidence type="ECO:0000256" key="4">
    <source>
        <dbReference type="ARBA" id="ARBA00023012"/>
    </source>
</evidence>
<dbReference type="GO" id="GO:0000160">
    <property type="term" value="P:phosphorelay signal transduction system"/>
    <property type="evidence" value="ECO:0007669"/>
    <property type="project" value="UniProtKB-KW"/>
</dbReference>
<evidence type="ECO:0000256" key="5">
    <source>
        <dbReference type="ARBA" id="ARBA00023015"/>
    </source>
</evidence>
<dbReference type="SMART" id="SM00382">
    <property type="entry name" value="AAA"/>
    <property type="match status" value="1"/>
</dbReference>
<keyword evidence="1 8" id="KW-0597">Phosphoprotein</keyword>
<dbReference type="GO" id="GO:0006355">
    <property type="term" value="P:regulation of DNA-templated transcription"/>
    <property type="evidence" value="ECO:0007669"/>
    <property type="project" value="InterPro"/>
</dbReference>